<feature type="binding site" evidence="9">
    <location>
        <begin position="242"/>
        <end position="243"/>
    </location>
    <ligand>
        <name>ATP</name>
        <dbReference type="ChEBI" id="CHEBI:30616"/>
    </ligand>
</feature>
<evidence type="ECO:0000256" key="7">
    <source>
        <dbReference type="ARBA" id="ARBA00022958"/>
    </source>
</evidence>
<gene>
    <name evidence="9" type="primary">rbsK</name>
    <name evidence="11" type="ORF">D4A47_13330</name>
</gene>
<comment type="caution">
    <text evidence="9">Lacks conserved residue(s) required for the propagation of feature annotation.</text>
</comment>
<comment type="catalytic activity">
    <reaction evidence="9">
        <text>D-ribose + ATP = D-ribose 5-phosphate + ADP + H(+)</text>
        <dbReference type="Rhea" id="RHEA:13697"/>
        <dbReference type="ChEBI" id="CHEBI:15378"/>
        <dbReference type="ChEBI" id="CHEBI:30616"/>
        <dbReference type="ChEBI" id="CHEBI:47013"/>
        <dbReference type="ChEBI" id="CHEBI:78346"/>
        <dbReference type="ChEBI" id="CHEBI:456216"/>
        <dbReference type="EC" id="2.7.1.15"/>
    </reaction>
</comment>
<comment type="caution">
    <text evidence="11">The sequence shown here is derived from an EMBL/GenBank/DDBJ whole genome shotgun (WGS) entry which is preliminary data.</text>
</comment>
<evidence type="ECO:0000259" key="10">
    <source>
        <dbReference type="Pfam" id="PF00294"/>
    </source>
</evidence>
<dbReference type="GO" id="GO:0005737">
    <property type="term" value="C:cytoplasm"/>
    <property type="evidence" value="ECO:0007669"/>
    <property type="project" value="UniProtKB-SubCell"/>
</dbReference>
<feature type="active site" description="Proton acceptor" evidence="9">
    <location>
        <position position="243"/>
    </location>
</feature>
<feature type="binding site" evidence="9">
    <location>
        <begin position="38"/>
        <end position="42"/>
    </location>
    <ligand>
        <name>substrate</name>
    </ligand>
</feature>
<dbReference type="Gene3D" id="3.40.1190.20">
    <property type="match status" value="1"/>
</dbReference>
<evidence type="ECO:0000313" key="12">
    <source>
        <dbReference type="Proteomes" id="UP000276301"/>
    </source>
</evidence>
<keyword evidence="12" id="KW-1185">Reference proteome</keyword>
<keyword evidence="5 9" id="KW-0067">ATP-binding</keyword>
<dbReference type="PANTHER" id="PTHR10584:SF166">
    <property type="entry name" value="RIBOKINASE"/>
    <property type="match status" value="1"/>
</dbReference>
<dbReference type="InterPro" id="IPR011611">
    <property type="entry name" value="PfkB_dom"/>
</dbReference>
<sequence length="298" mass="31471">MRVLNFGSLNIDYVYSLDHIVAPGETITSRGLEVFPGGKGLNQSVALARAGAEVCHAGMVGEDGGMLLDVCRQAGVDVGRVRTAGTRTGNAIIQVSAKGQNSIVLYPGANRAITREYADGVLADFGPGDLLLLQNEVNLVDYLIDRAHERGMTIALNPSPFDERMLACDLRKVDIFLLNEVEGAQISGREDPLEILPEMLSRFPGSRIVLTLGKSGVLYGEGETRLSHGVYDVPVVDTTAAGDTFTGFFLAAALGGETVAEALRLASVASSLAVSKKGASSSIPTIEEVRAARLPLSK</sequence>
<evidence type="ECO:0000256" key="3">
    <source>
        <dbReference type="ARBA" id="ARBA00022741"/>
    </source>
</evidence>
<comment type="activity regulation">
    <text evidence="9">Activated by a monovalent cation that binds near, but not in, the active site. The most likely occupant of the site in vivo is potassium. Ion binding induces a conformational change that may alter substrate affinity.</text>
</comment>
<comment type="subcellular location">
    <subcellularLocation>
        <location evidence="9">Cytoplasm</location>
    </subcellularLocation>
</comment>
<keyword evidence="8 9" id="KW-0119">Carbohydrate metabolism</keyword>
<dbReference type="GO" id="GO:0046872">
    <property type="term" value="F:metal ion binding"/>
    <property type="evidence" value="ECO:0007669"/>
    <property type="project" value="UniProtKB-KW"/>
</dbReference>
<comment type="function">
    <text evidence="9">Catalyzes the phosphorylation of ribose at O-5 in a reaction requiring ATP and magnesium. The resulting D-ribose-5-phosphate can then be used either for sythesis of nucleotides, histidine, and tryptophan, or as a component of the pentose phosphate pathway.</text>
</comment>
<dbReference type="AlphaFoldDB" id="A0A498CJL1"/>
<name>A0A498CJL1_9FIRM</name>
<reference evidence="11 12" key="1">
    <citation type="submission" date="2018-10" db="EMBL/GenBank/DDBJ databases">
        <title>Anaerotruncus faecis sp. nov., isolated from human feces.</title>
        <authorList>
            <person name="Wang Y.-J."/>
        </authorList>
    </citation>
    <scope>NUCLEOTIDE SEQUENCE [LARGE SCALE GENOMIC DNA]</scope>
    <source>
        <strain evidence="11 12">22A2-44</strain>
    </source>
</reference>
<protein>
    <recommendedName>
        <fullName evidence="9">Ribokinase</fullName>
        <shortName evidence="9">RK</shortName>
        <ecNumber evidence="9">2.7.1.15</ecNumber>
    </recommendedName>
</protein>
<keyword evidence="2 9" id="KW-0479">Metal-binding</keyword>
<dbReference type="PRINTS" id="PR00990">
    <property type="entry name" value="RIBOKINASE"/>
</dbReference>
<dbReference type="UniPathway" id="UPA00916">
    <property type="reaction ID" value="UER00889"/>
</dbReference>
<keyword evidence="4 9" id="KW-0418">Kinase</keyword>
<feature type="binding site" evidence="9">
    <location>
        <position position="237"/>
    </location>
    <ligand>
        <name>K(+)</name>
        <dbReference type="ChEBI" id="CHEBI:29103"/>
    </ligand>
</feature>
<comment type="similarity">
    <text evidence="9">Belongs to the carbohydrate kinase PfkB family. Ribokinase subfamily.</text>
</comment>
<evidence type="ECO:0000256" key="5">
    <source>
        <dbReference type="ARBA" id="ARBA00022840"/>
    </source>
</evidence>
<keyword evidence="9" id="KW-0963">Cytoplasm</keyword>
<dbReference type="CDD" id="cd01174">
    <property type="entry name" value="ribokinase"/>
    <property type="match status" value="1"/>
</dbReference>
<dbReference type="GO" id="GO:0005524">
    <property type="term" value="F:ATP binding"/>
    <property type="evidence" value="ECO:0007669"/>
    <property type="project" value="UniProtKB-UniRule"/>
</dbReference>
<comment type="pathway">
    <text evidence="9">Carbohydrate metabolism; D-ribose degradation; D-ribose 5-phosphate from beta-D-ribopyranose: step 2/2.</text>
</comment>
<keyword evidence="3 9" id="KW-0547">Nucleotide-binding</keyword>
<dbReference type="Pfam" id="PF00294">
    <property type="entry name" value="PfkB"/>
    <property type="match status" value="1"/>
</dbReference>
<comment type="subunit">
    <text evidence="9">Homodimer.</text>
</comment>
<dbReference type="InterPro" id="IPR002139">
    <property type="entry name" value="Ribo/fructo_kinase"/>
</dbReference>
<keyword evidence="6 9" id="KW-0460">Magnesium</keyword>
<feature type="binding site" evidence="9">
    <location>
        <position position="239"/>
    </location>
    <ligand>
        <name>K(+)</name>
        <dbReference type="ChEBI" id="CHEBI:29103"/>
    </ligand>
</feature>
<dbReference type="GO" id="GO:0019303">
    <property type="term" value="P:D-ribose catabolic process"/>
    <property type="evidence" value="ECO:0007669"/>
    <property type="project" value="UniProtKB-UniRule"/>
</dbReference>
<feature type="domain" description="Carbohydrate kinase PfkB" evidence="10">
    <location>
        <begin position="4"/>
        <end position="285"/>
    </location>
</feature>
<dbReference type="SUPFAM" id="SSF53613">
    <property type="entry name" value="Ribokinase-like"/>
    <property type="match status" value="1"/>
</dbReference>
<feature type="binding site" evidence="9">
    <location>
        <position position="243"/>
    </location>
    <ligand>
        <name>substrate</name>
    </ligand>
</feature>
<dbReference type="EC" id="2.7.1.15" evidence="9"/>
<dbReference type="InterPro" id="IPR029056">
    <property type="entry name" value="Ribokinase-like"/>
</dbReference>
<feature type="binding site" evidence="9">
    <location>
        <position position="273"/>
    </location>
    <ligand>
        <name>K(+)</name>
        <dbReference type="ChEBI" id="CHEBI:29103"/>
    </ligand>
</feature>
<dbReference type="EMBL" id="RCHT01000048">
    <property type="protein sequence ID" value="RLL07172.1"/>
    <property type="molecule type" value="Genomic_DNA"/>
</dbReference>
<organism evidence="11 12">
    <name type="scientific">Anaerotruncus massiliensis</name>
    <name type="common">ex Liu et al. 2021</name>
    <dbReference type="NCBI Taxonomy" id="2321404"/>
    <lineage>
        <taxon>Bacteria</taxon>
        <taxon>Bacillati</taxon>
        <taxon>Bacillota</taxon>
        <taxon>Clostridia</taxon>
        <taxon>Eubacteriales</taxon>
        <taxon>Oscillospiraceae</taxon>
        <taxon>Anaerotruncus</taxon>
    </lineage>
</organism>
<dbReference type="Proteomes" id="UP000276301">
    <property type="component" value="Unassembled WGS sequence"/>
</dbReference>
<evidence type="ECO:0000313" key="11">
    <source>
        <dbReference type="EMBL" id="RLL07172.1"/>
    </source>
</evidence>
<dbReference type="PANTHER" id="PTHR10584">
    <property type="entry name" value="SUGAR KINASE"/>
    <property type="match status" value="1"/>
</dbReference>
<evidence type="ECO:0000256" key="9">
    <source>
        <dbReference type="HAMAP-Rule" id="MF_01987"/>
    </source>
</evidence>
<feature type="binding site" evidence="9">
    <location>
        <position position="278"/>
    </location>
    <ligand>
        <name>K(+)</name>
        <dbReference type="ChEBI" id="CHEBI:29103"/>
    </ligand>
</feature>
<dbReference type="InterPro" id="IPR011877">
    <property type="entry name" value="Ribokinase"/>
</dbReference>
<proteinExistence type="inferred from homology"/>
<feature type="binding site" evidence="9">
    <location>
        <position position="136"/>
    </location>
    <ligand>
        <name>substrate</name>
    </ligand>
</feature>
<evidence type="ECO:0000256" key="1">
    <source>
        <dbReference type="ARBA" id="ARBA00022679"/>
    </source>
</evidence>
<keyword evidence="7 9" id="KW-0630">Potassium</keyword>
<comment type="cofactor">
    <cofactor evidence="9">
        <name>Mg(2+)</name>
        <dbReference type="ChEBI" id="CHEBI:18420"/>
    </cofactor>
    <text evidence="9">Requires a divalent cation, most likely magnesium in vivo, as an electrophilic catalyst to aid phosphoryl group transfer. It is the chelate of the metal and the nucleotide that is the actual substrate.</text>
</comment>
<evidence type="ECO:0000256" key="8">
    <source>
        <dbReference type="ARBA" id="ARBA00023277"/>
    </source>
</evidence>
<dbReference type="HAMAP" id="MF_01987">
    <property type="entry name" value="Ribokinase"/>
    <property type="match status" value="1"/>
</dbReference>
<dbReference type="RefSeq" id="WP_121587657.1">
    <property type="nucleotide sequence ID" value="NZ_RCHT01000048.1"/>
</dbReference>
<feature type="binding site" evidence="9">
    <location>
        <begin position="211"/>
        <end position="216"/>
    </location>
    <ligand>
        <name>ATP</name>
        <dbReference type="ChEBI" id="CHEBI:30616"/>
    </ligand>
</feature>
<feature type="binding site" evidence="9">
    <location>
        <position position="282"/>
    </location>
    <ligand>
        <name>K(+)</name>
        <dbReference type="ChEBI" id="CHEBI:29103"/>
    </ligand>
</feature>
<evidence type="ECO:0000256" key="4">
    <source>
        <dbReference type="ARBA" id="ARBA00022777"/>
    </source>
</evidence>
<feature type="binding site" evidence="9">
    <location>
        <begin position="10"/>
        <end position="12"/>
    </location>
    <ligand>
        <name>substrate</name>
    </ligand>
</feature>
<keyword evidence="1 9" id="KW-0808">Transferase</keyword>
<dbReference type="GO" id="GO:0004747">
    <property type="term" value="F:ribokinase activity"/>
    <property type="evidence" value="ECO:0007669"/>
    <property type="project" value="UniProtKB-UniRule"/>
</dbReference>
<feature type="binding site" evidence="9">
    <location>
        <position position="276"/>
    </location>
    <ligand>
        <name>K(+)</name>
        <dbReference type="ChEBI" id="CHEBI:29103"/>
    </ligand>
</feature>
<accession>A0A498CJL1</accession>
<evidence type="ECO:0000256" key="2">
    <source>
        <dbReference type="ARBA" id="ARBA00022723"/>
    </source>
</evidence>
<feature type="binding site" evidence="9">
    <location>
        <position position="179"/>
    </location>
    <ligand>
        <name>ATP</name>
        <dbReference type="ChEBI" id="CHEBI:30616"/>
    </ligand>
</feature>
<evidence type="ECO:0000256" key="6">
    <source>
        <dbReference type="ARBA" id="ARBA00022842"/>
    </source>
</evidence>